<dbReference type="Proteomes" id="UP001243330">
    <property type="component" value="Unassembled WGS sequence"/>
</dbReference>
<comment type="caution">
    <text evidence="2">The sequence shown here is derived from an EMBL/GenBank/DDBJ whole genome shotgun (WGS) entry which is preliminary data.</text>
</comment>
<evidence type="ECO:0000313" key="3">
    <source>
        <dbReference type="Proteomes" id="UP001243330"/>
    </source>
</evidence>
<feature type="domain" description="Heterokaryon incompatibility" evidence="1">
    <location>
        <begin position="22"/>
        <end position="111"/>
    </location>
</feature>
<dbReference type="EMBL" id="JAQOWY010000071">
    <property type="protein sequence ID" value="KAK1852621.1"/>
    <property type="molecule type" value="Genomic_DNA"/>
</dbReference>
<reference evidence="2" key="1">
    <citation type="submission" date="2023-01" db="EMBL/GenBank/DDBJ databases">
        <title>Colletotrichum chrysophilum M932 genome sequence.</title>
        <authorList>
            <person name="Baroncelli R."/>
        </authorList>
    </citation>
    <scope>NUCLEOTIDE SEQUENCE</scope>
    <source>
        <strain evidence="2">M932</strain>
    </source>
</reference>
<gene>
    <name evidence="2" type="ORF">CCHR01_04775</name>
</gene>
<dbReference type="PANTHER" id="PTHR10622:SF12">
    <property type="entry name" value="HET DOMAIN-CONTAINING PROTEIN"/>
    <property type="match status" value="1"/>
</dbReference>
<evidence type="ECO:0000313" key="2">
    <source>
        <dbReference type="EMBL" id="KAK1852621.1"/>
    </source>
</evidence>
<evidence type="ECO:0000259" key="1">
    <source>
        <dbReference type="Pfam" id="PF06985"/>
    </source>
</evidence>
<dbReference type="InterPro" id="IPR010730">
    <property type="entry name" value="HET"/>
</dbReference>
<dbReference type="Pfam" id="PF06985">
    <property type="entry name" value="HET"/>
    <property type="match status" value="1"/>
</dbReference>
<dbReference type="PANTHER" id="PTHR10622">
    <property type="entry name" value="HET DOMAIN-CONTAINING PROTEIN"/>
    <property type="match status" value="1"/>
</dbReference>
<proteinExistence type="predicted"/>
<sequence length="757" mass="85715">MKLLHIDTGQLHIFNFPPPVPYAILSHTWSSPADDEWTKYDNNDNTNALIRTAKSAIHVIIEKFCHIARTQNYEYVWIDAACIDKASSADVSENINSLPGYLRRAGVCIAFLADLPCGPSLPWKDTWAHCQFWNRAWTLQELLLPVRVQFYDAQWHLRGERATAPLPALISVTTGIDQDILTQQRSLCETAVAHRMTWASRRKGTRSEDVAYSLLGVFDVRMPAVYGEGARRSFLRLQEEILKYSNDASLFAWTSHRNENSRGIFAESPVEFDNFSESPAARLPGVFRGFAALTSKGVLVEGQVTKHGESILLDLGLQLHDDDTGEHHGILLRKKADDIYERIMPNTLPGLPTEGKLTTMRMIISGSRFKATKSTDTLFDPDSYSTQEEFHVISPPEDTSLLTVNRSPTSKSEAESTCISASTAIPPSPRIEAAEEPTWVEVSKVYQYDDGSFSDDDYGSLEASKQTQLGDDWDSSVSVASVDSQPTTVANSPAQVEARLDVHQCDFFDKFDSGVPKKETLDNIRIPGDFLEARLAQIMLRRFSIFLETENHVIEKRLRRIKRSNEQGRPSIGIHSRAILQEFACPFFAKDPDRYVNCLKHHELRSMDDVMRHILQHHRLPFYCPTCKNAFGLASARNQHIISRTCEFLDEFPFEGISEDHRRSIANTRYIPTEESQWHQTWRILFPHLETPASHLRRGPGLKVSKFRAFWHRHGQAVLEKALSQSMSTEATSEWQDVQLLSSRVLSEAITALVQDS</sequence>
<organism evidence="2 3">
    <name type="scientific">Colletotrichum chrysophilum</name>
    <dbReference type="NCBI Taxonomy" id="1836956"/>
    <lineage>
        <taxon>Eukaryota</taxon>
        <taxon>Fungi</taxon>
        <taxon>Dikarya</taxon>
        <taxon>Ascomycota</taxon>
        <taxon>Pezizomycotina</taxon>
        <taxon>Sordariomycetes</taxon>
        <taxon>Hypocreomycetidae</taxon>
        <taxon>Glomerellales</taxon>
        <taxon>Glomerellaceae</taxon>
        <taxon>Colletotrichum</taxon>
        <taxon>Colletotrichum gloeosporioides species complex</taxon>
    </lineage>
</organism>
<dbReference type="AlphaFoldDB" id="A0AAD9AQI3"/>
<name>A0AAD9AQI3_9PEZI</name>
<protein>
    <submittedName>
        <fullName evidence="2">Het and ankyrin domain protein</fullName>
    </submittedName>
</protein>
<accession>A0AAD9AQI3</accession>
<keyword evidence="3" id="KW-1185">Reference proteome</keyword>